<keyword evidence="3" id="KW-1185">Reference proteome</keyword>
<dbReference type="Proteomes" id="UP000641386">
    <property type="component" value="Unassembled WGS sequence"/>
</dbReference>
<evidence type="ECO:0000256" key="1">
    <source>
        <dbReference type="SAM" id="Phobius"/>
    </source>
</evidence>
<name>A0A919AI58_9ACTN</name>
<comment type="caution">
    <text evidence="2">The sequence shown here is derived from an EMBL/GenBank/DDBJ whole genome shotgun (WGS) entry which is preliminary data.</text>
</comment>
<keyword evidence="1" id="KW-1133">Transmembrane helix</keyword>
<evidence type="ECO:0000313" key="3">
    <source>
        <dbReference type="Proteomes" id="UP000641386"/>
    </source>
</evidence>
<reference evidence="2" key="1">
    <citation type="journal article" date="2014" name="Int. J. Syst. Evol. Microbiol.">
        <title>Complete genome sequence of Corynebacterium casei LMG S-19264T (=DSM 44701T), isolated from a smear-ripened cheese.</title>
        <authorList>
            <consortium name="US DOE Joint Genome Institute (JGI-PGF)"/>
            <person name="Walter F."/>
            <person name="Albersmeier A."/>
            <person name="Kalinowski J."/>
            <person name="Ruckert C."/>
        </authorList>
    </citation>
    <scope>NUCLEOTIDE SEQUENCE</scope>
    <source>
        <strain evidence="2">JCM 3302</strain>
    </source>
</reference>
<protein>
    <submittedName>
        <fullName evidence="2">Uncharacterized protein</fullName>
    </submittedName>
</protein>
<dbReference type="EMBL" id="BNBC01000053">
    <property type="protein sequence ID" value="GHF07899.1"/>
    <property type="molecule type" value="Genomic_DNA"/>
</dbReference>
<feature type="transmembrane region" description="Helical" evidence="1">
    <location>
        <begin position="20"/>
        <end position="40"/>
    </location>
</feature>
<dbReference type="RefSeq" id="WP_268256771.1">
    <property type="nucleotide sequence ID" value="NZ_BNBC01000053.1"/>
</dbReference>
<accession>A0A919AI58</accession>
<reference evidence="2" key="2">
    <citation type="submission" date="2020-09" db="EMBL/GenBank/DDBJ databases">
        <authorList>
            <person name="Sun Q."/>
            <person name="Ohkuma M."/>
        </authorList>
    </citation>
    <scope>NUCLEOTIDE SEQUENCE</scope>
    <source>
        <strain evidence="2">JCM 3302</strain>
    </source>
</reference>
<organism evidence="2 3">
    <name type="scientific">Streptomyces spiralis</name>
    <dbReference type="NCBI Taxonomy" id="66376"/>
    <lineage>
        <taxon>Bacteria</taxon>
        <taxon>Bacillati</taxon>
        <taxon>Actinomycetota</taxon>
        <taxon>Actinomycetes</taxon>
        <taxon>Kitasatosporales</taxon>
        <taxon>Streptomycetaceae</taxon>
        <taxon>Streptomyces</taxon>
    </lineage>
</organism>
<evidence type="ECO:0000313" key="2">
    <source>
        <dbReference type="EMBL" id="GHF07899.1"/>
    </source>
</evidence>
<keyword evidence="1" id="KW-0812">Transmembrane</keyword>
<dbReference type="AlphaFoldDB" id="A0A919AI58"/>
<gene>
    <name evidence="2" type="ORF">GCM10014715_74740</name>
</gene>
<keyword evidence="1" id="KW-0472">Membrane</keyword>
<sequence length="44" mass="5015">MPGYSDVQKAVRVEKFRTWLAWVCACVIALIISRAVKAWALHAR</sequence>
<proteinExistence type="predicted"/>